<feature type="transmembrane region" description="Helical" evidence="1">
    <location>
        <begin position="38"/>
        <end position="58"/>
    </location>
</feature>
<dbReference type="InterPro" id="IPR005135">
    <property type="entry name" value="Endo/exonuclease/phosphatase"/>
</dbReference>
<gene>
    <name evidence="3" type="ORF">KIM372_12700</name>
</gene>
<dbReference type="Proteomes" id="UP001321766">
    <property type="component" value="Chromosome"/>
</dbReference>
<dbReference type="EMBL" id="AP026798">
    <property type="protein sequence ID" value="BDR53363.1"/>
    <property type="molecule type" value="Genomic_DNA"/>
</dbReference>
<keyword evidence="1" id="KW-0812">Transmembrane</keyword>
<dbReference type="Gene3D" id="3.60.10.10">
    <property type="entry name" value="Endonuclease/exonuclease/phosphatase"/>
    <property type="match status" value="1"/>
</dbReference>
<dbReference type="InterPro" id="IPR036691">
    <property type="entry name" value="Endo/exonu/phosph_ase_sf"/>
</dbReference>
<feature type="transmembrane region" description="Helical" evidence="1">
    <location>
        <begin position="65"/>
        <end position="84"/>
    </location>
</feature>
<feature type="domain" description="Endonuclease/exonuclease/phosphatase" evidence="2">
    <location>
        <begin position="112"/>
        <end position="321"/>
    </location>
</feature>
<accession>A0ABM8B9T4</accession>
<evidence type="ECO:0000259" key="2">
    <source>
        <dbReference type="Pfam" id="PF03372"/>
    </source>
</evidence>
<proteinExistence type="predicted"/>
<reference evidence="3 4" key="1">
    <citation type="journal article" date="2023" name="Microbiol. Spectr.">
        <title>Symbiosis of Carpenter Bees with Uncharacterized Lactic Acid Bacteria Showing NAD Auxotrophy.</title>
        <authorList>
            <person name="Kawasaki S."/>
            <person name="Ozawa K."/>
            <person name="Mori T."/>
            <person name="Yamamoto A."/>
            <person name="Ito M."/>
            <person name="Ohkuma M."/>
            <person name="Sakamoto M."/>
            <person name="Matsutani M."/>
        </authorList>
    </citation>
    <scope>NUCLEOTIDE SEQUENCE [LARGE SCALE GENOMIC DNA]</scope>
    <source>
        <strain evidence="3 4">Kim37-2</strain>
    </source>
</reference>
<dbReference type="SUPFAM" id="SSF56219">
    <property type="entry name" value="DNase I-like"/>
    <property type="match status" value="1"/>
</dbReference>
<evidence type="ECO:0000313" key="3">
    <source>
        <dbReference type="EMBL" id="BDR53363.1"/>
    </source>
</evidence>
<evidence type="ECO:0000313" key="4">
    <source>
        <dbReference type="Proteomes" id="UP001321766"/>
    </source>
</evidence>
<organism evidence="3 4">
    <name type="scientific">Bombiscardovia nodaiensis</name>
    <dbReference type="NCBI Taxonomy" id="2932181"/>
    <lineage>
        <taxon>Bacteria</taxon>
        <taxon>Bacillati</taxon>
        <taxon>Actinomycetota</taxon>
        <taxon>Actinomycetes</taxon>
        <taxon>Bifidobacteriales</taxon>
        <taxon>Bifidobacteriaceae</taxon>
        <taxon>Bombiscardovia</taxon>
    </lineage>
</organism>
<dbReference type="GO" id="GO:0004519">
    <property type="term" value="F:endonuclease activity"/>
    <property type="evidence" value="ECO:0007669"/>
    <property type="project" value="UniProtKB-KW"/>
</dbReference>
<keyword evidence="1" id="KW-0472">Membrane</keyword>
<keyword evidence="3" id="KW-0540">Nuclease</keyword>
<keyword evidence="4" id="KW-1185">Reference proteome</keyword>
<sequence length="332" mass="36552">MRLVLTVLARLLGLAAILGSLAHYLPSQYADWPFMPELVSLTPWYALAALLALVLSLLSRRWLTALLALVCLCLGVSWQLPLFADQPQLPTQALAAGAAEHPNKHDRAARVMTANVYKGRADAQAIVDAVRENRVEVLALQETTDAFIARLERAGIHEYLPYSKISSADHKYGNGLFSLTPLGSPARDDVNSSASQMPAGTVTFGQDTDIRFVCVHTTSPSPGQWGRWKRSLDEIGDMRAHTHTRYIFMGDFNATLDHAPFRDMLGDRFQDAAQYSGHGFTLTWPADRAWLPPFAGIDHIVMDRGIQAGQLKTLSIPGSDHRALVGTIWVNE</sequence>
<keyword evidence="1" id="KW-1133">Transmembrane helix</keyword>
<keyword evidence="3" id="KW-0378">Hydrolase</keyword>
<evidence type="ECO:0000256" key="1">
    <source>
        <dbReference type="SAM" id="Phobius"/>
    </source>
</evidence>
<keyword evidence="3" id="KW-0255">Endonuclease</keyword>
<protein>
    <submittedName>
        <fullName evidence="3">Endonuclease</fullName>
    </submittedName>
</protein>
<dbReference type="Pfam" id="PF03372">
    <property type="entry name" value="Exo_endo_phos"/>
    <property type="match status" value="1"/>
</dbReference>
<name>A0ABM8B9T4_9BIFI</name>